<organism evidence="2">
    <name type="scientific">Microbacterium sp. A8/3-1</name>
    <dbReference type="NCBI Taxonomy" id="3160749"/>
    <lineage>
        <taxon>Bacteria</taxon>
        <taxon>Bacillati</taxon>
        <taxon>Actinomycetota</taxon>
        <taxon>Actinomycetes</taxon>
        <taxon>Micrococcales</taxon>
        <taxon>Microbacteriaceae</taxon>
        <taxon>Microbacterium</taxon>
    </lineage>
</organism>
<evidence type="ECO:0000259" key="1">
    <source>
        <dbReference type="Pfam" id="PF22768"/>
    </source>
</evidence>
<dbReference type="EMBL" id="CP158357">
    <property type="protein sequence ID" value="XBX78648.1"/>
    <property type="molecule type" value="Genomic_DNA"/>
</dbReference>
<proteinExistence type="predicted"/>
<dbReference type="AlphaFoldDB" id="A0AAU7VWR7"/>
<evidence type="ECO:0000313" key="2">
    <source>
        <dbReference type="EMBL" id="XBX78648.1"/>
    </source>
</evidence>
<reference evidence="2" key="1">
    <citation type="submission" date="2024-06" db="EMBL/GenBank/DDBJ databases">
        <title>Draft genome sequence of Microbacterium sp. strain A8/3-1, isolated from Oxytropis tragacanthoides Fisch. ex DC. Root nodules in the Altai region of Russia.</title>
        <authorList>
            <person name="Sazanova A."/>
            <person name="Guro P."/>
            <person name="Kuznetsova I."/>
            <person name="Belimov A."/>
            <person name="Safronova V."/>
        </authorList>
    </citation>
    <scope>NUCLEOTIDE SEQUENCE</scope>
    <source>
        <strain evidence="2">A8/3-1</strain>
    </source>
</reference>
<name>A0AAU7VWR7_9MICO</name>
<sequence length="474" mass="50309">MNAITLTDGARQIVFPAVTDHGWYFFNLRGWHGQTSDKVRMEERPQAHGAFASARSLRSSRGISFEVGYRDGTTTEVEEAVNELSSFGAEGPIVITVEDDLSVTRRTVTVDSIPDNDPDRRYTGDMMVGLVAADSRRYAVEPQTASTGPAQPGPGLVFPEVWPLVWPAGGSSGRITLTNTGKAPSAPTFTLTGGFDSAMITCIETGARIGLNRQVPVGSTVVIDTEDSTAVIDGQSSVSRWLQFREWEMIPPGASRTYQLDATGVIVTPGYREEIGRNWNPNPRLMNSITGWTTTGAAATLVPTVNGGQVDVTTSTSAPIFFQTFDLPAVTDDRWSGSMELTVPAGFPAAAVQLRTYAYGMNTVIGSSAPTLIQPGTTITLAADNTAALTAAATGVRTILYGNGIVSGARVFARTALASKTATAVPYFDGSFPPSGDRSFAWAGTPDASASIAYRDVPDSPTASLEGQVFPAWW</sequence>
<dbReference type="InterPro" id="IPR054738">
    <property type="entry name" value="Siphovirus-type_tail_C"/>
</dbReference>
<accession>A0AAU7VWR7</accession>
<dbReference type="RefSeq" id="WP_350351874.1">
    <property type="nucleotide sequence ID" value="NZ_CP158357.1"/>
</dbReference>
<dbReference type="Pfam" id="PF22768">
    <property type="entry name" value="SPP1_Dit"/>
    <property type="match status" value="1"/>
</dbReference>
<protein>
    <recommendedName>
        <fullName evidence="1">Siphovirus-type tail component C-terminal domain-containing protein</fullName>
    </recommendedName>
</protein>
<gene>
    <name evidence="2" type="ORF">ABS642_00735</name>
</gene>
<feature type="domain" description="Siphovirus-type tail component C-terminal" evidence="1">
    <location>
        <begin position="180"/>
        <end position="257"/>
    </location>
</feature>